<dbReference type="Proteomes" id="UP001234297">
    <property type="component" value="Chromosome 7"/>
</dbReference>
<accession>A0ACC2L775</accession>
<protein>
    <submittedName>
        <fullName evidence="1">Uncharacterized protein</fullName>
    </submittedName>
</protein>
<evidence type="ECO:0000313" key="1">
    <source>
        <dbReference type="EMBL" id="KAJ8629123.1"/>
    </source>
</evidence>
<sequence length="849" mass="94587">MATTRTSVRVQRDACGLTSVLSSAVLEWLLICLLFLDALFSYVVTKFACFCELQTPCLFCSRLDHILGSEKPGFYRDLICHAHKMEISKLVYCCLHEKLSDAGVMCEGCISSITTGEKSDYGACKSSVGKLDPFIEYCVDNDHNIHLNSPATEDGDSLQISFHGDDLLKDPLLKGPTVSSSCMRLCSCCSEPLTKTFPLRLVRSKSIESTELDVPSSVRMKPGPLHHRDGLKKRRDKLPRSKMVSNWEDRGSDPLPYVGYTELEIISDSESEVPISDDEGRNLVCDTDDLKEGPAAQSVQQETETINVHISPKTAPSDLDPEKLIHDILRQEPSFSVPLEVFHIGTPHDGASLASAAAISNGLEVLNCNQDETKGSSPEVSKPISPDEFSLSDNVKESLLEVTKEKLDNMGISDMVCISGTENKEVSKQGCGSIANNSTVKIGQTMNEMGRPIPDCMDLNDAYKLVVGSKASQPPTAFTELLNGKDSTSINDDLKLLLSQMSAVRGFELSWSDISPRVDGHGDDSKTSDISSAIGLQILPKRLSIERHESGFVSLDESLLSEIEGERTIDRLKRQVELDRKSLNALYKELEEERSASAIAANQAMAMINRLQEEKAAMQMEAFQYQRMMEEQVEYDLEALQKSNDLLADREKEIQYLEEELEIYRERYPSDLKVEKISELTSDSRGIKMRAASYDNNTDYRMNRTGIPKESLLDFENEKLYILKCLKRLENNLHPLSTNGVPINASELDSPRVGFQDDKCVDMTLHGFSEEQGRPLFADNEYRNGGFPRMESLGGGDVEEIYSMTSTKNDLVAVSKQISHLNERTRAISKVTRDKNHMQINVSNDRTVN</sequence>
<comment type="caution">
    <text evidence="1">The sequence shown here is derived from an EMBL/GenBank/DDBJ whole genome shotgun (WGS) entry which is preliminary data.</text>
</comment>
<gene>
    <name evidence="1" type="ORF">MRB53_022446</name>
</gene>
<proteinExistence type="predicted"/>
<reference evidence="1 2" key="1">
    <citation type="journal article" date="2022" name="Hortic Res">
        <title>A haplotype resolved chromosomal level avocado genome allows analysis of novel avocado genes.</title>
        <authorList>
            <person name="Nath O."/>
            <person name="Fletcher S.J."/>
            <person name="Hayward A."/>
            <person name="Shaw L.M."/>
            <person name="Masouleh A.K."/>
            <person name="Furtado A."/>
            <person name="Henry R.J."/>
            <person name="Mitter N."/>
        </authorList>
    </citation>
    <scope>NUCLEOTIDE SEQUENCE [LARGE SCALE GENOMIC DNA]</scope>
    <source>
        <strain evidence="2">cv. Hass</strain>
    </source>
</reference>
<evidence type="ECO:0000313" key="2">
    <source>
        <dbReference type="Proteomes" id="UP001234297"/>
    </source>
</evidence>
<keyword evidence="2" id="KW-1185">Reference proteome</keyword>
<dbReference type="EMBL" id="CM056815">
    <property type="protein sequence ID" value="KAJ8629123.1"/>
    <property type="molecule type" value="Genomic_DNA"/>
</dbReference>
<organism evidence="1 2">
    <name type="scientific">Persea americana</name>
    <name type="common">Avocado</name>
    <dbReference type="NCBI Taxonomy" id="3435"/>
    <lineage>
        <taxon>Eukaryota</taxon>
        <taxon>Viridiplantae</taxon>
        <taxon>Streptophyta</taxon>
        <taxon>Embryophyta</taxon>
        <taxon>Tracheophyta</taxon>
        <taxon>Spermatophyta</taxon>
        <taxon>Magnoliopsida</taxon>
        <taxon>Magnoliidae</taxon>
        <taxon>Laurales</taxon>
        <taxon>Lauraceae</taxon>
        <taxon>Persea</taxon>
    </lineage>
</organism>
<name>A0ACC2L775_PERAE</name>